<protein>
    <submittedName>
        <fullName evidence="2">Elongation factor 4</fullName>
    </submittedName>
</protein>
<keyword evidence="2" id="KW-0648">Protein biosynthesis</keyword>
<dbReference type="PRINTS" id="PR00315">
    <property type="entry name" value="ELONGATNFCT"/>
</dbReference>
<dbReference type="GO" id="GO:0003924">
    <property type="term" value="F:GTPase activity"/>
    <property type="evidence" value="ECO:0007669"/>
    <property type="project" value="InterPro"/>
</dbReference>
<comment type="caution">
    <text evidence="2">The sequence shown here is derived from an EMBL/GenBank/DDBJ whole genome shotgun (WGS) entry which is preliminary data.</text>
</comment>
<dbReference type="AlphaFoldDB" id="A0A2H0YLR4"/>
<dbReference type="InterPro" id="IPR006297">
    <property type="entry name" value="EF-4"/>
</dbReference>
<dbReference type="PROSITE" id="PS51722">
    <property type="entry name" value="G_TR_2"/>
    <property type="match status" value="1"/>
</dbReference>
<dbReference type="SUPFAM" id="SSF52540">
    <property type="entry name" value="P-loop containing nucleoside triphosphate hydrolases"/>
    <property type="match status" value="1"/>
</dbReference>
<dbReference type="InterPro" id="IPR027417">
    <property type="entry name" value="P-loop_NTPase"/>
</dbReference>
<dbReference type="Proteomes" id="UP000230088">
    <property type="component" value="Unassembled WGS sequence"/>
</dbReference>
<organism evidence="2 3">
    <name type="scientific">Candidatus Nealsonbacteria bacterium CG08_land_8_20_14_0_20_38_20</name>
    <dbReference type="NCBI Taxonomy" id="1974705"/>
    <lineage>
        <taxon>Bacteria</taxon>
        <taxon>Candidatus Nealsoniibacteriota</taxon>
    </lineage>
</organism>
<proteinExistence type="predicted"/>
<feature type="domain" description="Tr-type G" evidence="1">
    <location>
        <begin position="5"/>
        <end position="123"/>
    </location>
</feature>
<reference evidence="3" key="1">
    <citation type="submission" date="2017-09" db="EMBL/GenBank/DDBJ databases">
        <title>Depth-based differentiation of microbial function through sediment-hosted aquifers and enrichment of novel symbionts in the deep terrestrial subsurface.</title>
        <authorList>
            <person name="Probst A.J."/>
            <person name="Ladd B."/>
            <person name="Jarett J.K."/>
            <person name="Geller-Mcgrath D.E."/>
            <person name="Sieber C.M.K."/>
            <person name="Emerson J.B."/>
            <person name="Anantharaman K."/>
            <person name="Thomas B.C."/>
            <person name="Malmstrom R."/>
            <person name="Stieglmeier M."/>
            <person name="Klingl A."/>
            <person name="Woyke T."/>
            <person name="Ryan C.M."/>
            <person name="Banfield J.F."/>
        </authorList>
    </citation>
    <scope>NUCLEOTIDE SEQUENCE [LARGE SCALE GENOMIC DNA]</scope>
</reference>
<dbReference type="Pfam" id="PF00009">
    <property type="entry name" value="GTP_EFTU"/>
    <property type="match status" value="1"/>
</dbReference>
<keyword evidence="2" id="KW-0251">Elongation factor</keyword>
<dbReference type="GO" id="GO:0043022">
    <property type="term" value="F:ribosome binding"/>
    <property type="evidence" value="ECO:0007669"/>
    <property type="project" value="TreeGrafter"/>
</dbReference>
<dbReference type="GO" id="GO:0045727">
    <property type="term" value="P:positive regulation of translation"/>
    <property type="evidence" value="ECO:0007669"/>
    <property type="project" value="TreeGrafter"/>
</dbReference>
<dbReference type="EMBL" id="PEYD01000039">
    <property type="protein sequence ID" value="PIS39434.1"/>
    <property type="molecule type" value="Genomic_DNA"/>
</dbReference>
<dbReference type="InterPro" id="IPR000795">
    <property type="entry name" value="T_Tr_GTP-bd_dom"/>
</dbReference>
<evidence type="ECO:0000259" key="1">
    <source>
        <dbReference type="PROSITE" id="PS51722"/>
    </source>
</evidence>
<dbReference type="GO" id="GO:0003746">
    <property type="term" value="F:translation elongation factor activity"/>
    <property type="evidence" value="ECO:0007669"/>
    <property type="project" value="UniProtKB-KW"/>
</dbReference>
<dbReference type="PANTHER" id="PTHR43512:SF4">
    <property type="entry name" value="TRANSLATION FACTOR GUF1 HOMOLOG, CHLOROPLASTIC"/>
    <property type="match status" value="1"/>
</dbReference>
<dbReference type="InterPro" id="IPR005225">
    <property type="entry name" value="Small_GTP-bd"/>
</dbReference>
<feature type="non-terminal residue" evidence="2">
    <location>
        <position position="123"/>
    </location>
</feature>
<dbReference type="NCBIfam" id="TIGR00231">
    <property type="entry name" value="small_GTP"/>
    <property type="match status" value="1"/>
</dbReference>
<dbReference type="GO" id="GO:0005525">
    <property type="term" value="F:GTP binding"/>
    <property type="evidence" value="ECO:0007669"/>
    <property type="project" value="InterPro"/>
</dbReference>
<sequence>MGNQYNIRNFVIIAHIDHGKSTLADRLLELTHTIPKEKMKAQYLDMMDLERERGITIKMQPVRMLYGLNLKHYILNLIDTPGHVDFSYEVSRSLAAVEGAILLVDATKGIQAQTIANLELAKK</sequence>
<accession>A0A2H0YLR4</accession>
<evidence type="ECO:0000313" key="2">
    <source>
        <dbReference type="EMBL" id="PIS39434.1"/>
    </source>
</evidence>
<evidence type="ECO:0000313" key="3">
    <source>
        <dbReference type="Proteomes" id="UP000230088"/>
    </source>
</evidence>
<gene>
    <name evidence="2" type="ORF">COT33_02115</name>
</gene>
<dbReference type="PANTHER" id="PTHR43512">
    <property type="entry name" value="TRANSLATION FACTOR GUF1-RELATED"/>
    <property type="match status" value="1"/>
</dbReference>
<name>A0A2H0YLR4_9BACT</name>
<dbReference type="Gene3D" id="3.40.50.300">
    <property type="entry name" value="P-loop containing nucleotide triphosphate hydrolases"/>
    <property type="match status" value="1"/>
</dbReference>